<dbReference type="AlphaFoldDB" id="A0A1K2HLE5"/>
<dbReference type="InterPro" id="IPR022686">
    <property type="entry name" value="G2P_N"/>
</dbReference>
<dbReference type="Pfam" id="PF05144">
    <property type="entry name" value="Phage_CRI"/>
    <property type="match status" value="1"/>
</dbReference>
<dbReference type="RefSeq" id="WP_072429023.1">
    <property type="nucleotide sequence ID" value="NZ_FPKR01000009.1"/>
</dbReference>
<name>A0A1K2HLE5_9NEIS</name>
<keyword evidence="4" id="KW-1185">Reference proteome</keyword>
<evidence type="ECO:0000259" key="2">
    <source>
        <dbReference type="Pfam" id="PF05155"/>
    </source>
</evidence>
<sequence>MTVFVDFIRISQVHPGVRNDSGEFGPAFPRVDSGFVTKYTRDEETGELDCEWQSTSRRHIEGSFDSLVVLHSDGYKVTLEGNIGRYGRPDNVFNFDFDRTIDLCNRLCALHGLPPFTPGQMAMAPNPSKHDLKHGLLFAWTGAVVSELHLTQNHECGSMAAAQAAIDWLNTQSMSHVKKGRGGPTTVSFGGGKNSRKKVDFYLKAPEMLAHPHGRKKTEILEDPVYQYCHQNGVLRAELKAKRLLLRDAGLRYLGDITMSKLEALYHDEIEILSRTKADVASIDLTTLPPKVRATADSWLRGGIPSTFLSRTTLWRHAKMLRDYGIDIMQPHDPSVPYQPITINVIQIKPIDRAPDWYWPHQHKLRLVVDNTNQLDLWADRQAA</sequence>
<evidence type="ECO:0000313" key="4">
    <source>
        <dbReference type="Proteomes" id="UP000186513"/>
    </source>
</evidence>
<dbReference type="EMBL" id="FPKR01000009">
    <property type="protein sequence ID" value="SFZ77614.1"/>
    <property type="molecule type" value="Genomic_DNA"/>
</dbReference>
<dbReference type="STRING" id="1121279.SAMN02745887_02522"/>
<dbReference type="Pfam" id="PF05155">
    <property type="entry name" value="G2P_X_C"/>
    <property type="match status" value="1"/>
</dbReference>
<dbReference type="OrthoDB" id="6835686at2"/>
<proteinExistence type="predicted"/>
<dbReference type="GO" id="GO:0006260">
    <property type="term" value="P:DNA replication"/>
    <property type="evidence" value="ECO:0007669"/>
    <property type="project" value="InterPro"/>
</dbReference>
<evidence type="ECO:0000313" key="3">
    <source>
        <dbReference type="EMBL" id="SFZ77614.1"/>
    </source>
</evidence>
<accession>A0A1K2HLE5</accession>
<gene>
    <name evidence="3" type="ORF">SAMN02745887_02522</name>
</gene>
<feature type="domain" description="Replication-associated protein G2P N-terminal" evidence="1">
    <location>
        <begin position="136"/>
        <end position="257"/>
    </location>
</feature>
<evidence type="ECO:0000259" key="1">
    <source>
        <dbReference type="Pfam" id="PF05144"/>
    </source>
</evidence>
<dbReference type="InterPro" id="IPR022688">
    <property type="entry name" value="G2P_C"/>
</dbReference>
<dbReference type="Proteomes" id="UP000186513">
    <property type="component" value="Unassembled WGS sequence"/>
</dbReference>
<organism evidence="3 4">
    <name type="scientific">Chitinimonas taiwanensis DSM 18899</name>
    <dbReference type="NCBI Taxonomy" id="1121279"/>
    <lineage>
        <taxon>Bacteria</taxon>
        <taxon>Pseudomonadati</taxon>
        <taxon>Pseudomonadota</taxon>
        <taxon>Betaproteobacteria</taxon>
        <taxon>Neisseriales</taxon>
        <taxon>Chitinibacteraceae</taxon>
        <taxon>Chitinimonas</taxon>
    </lineage>
</organism>
<feature type="domain" description="Replication-associated protein G2P C-terminal" evidence="2">
    <location>
        <begin position="287"/>
        <end position="359"/>
    </location>
</feature>
<protein>
    <submittedName>
        <fullName evidence="3">Phage X family protein</fullName>
    </submittedName>
</protein>
<reference evidence="3 4" key="1">
    <citation type="submission" date="2016-11" db="EMBL/GenBank/DDBJ databases">
        <authorList>
            <person name="Jaros S."/>
            <person name="Januszkiewicz K."/>
            <person name="Wedrychowicz H."/>
        </authorList>
    </citation>
    <scope>NUCLEOTIDE SEQUENCE [LARGE SCALE GENOMIC DNA]</scope>
    <source>
        <strain evidence="3 4">DSM 18899</strain>
    </source>
</reference>